<evidence type="ECO:0000313" key="3">
    <source>
        <dbReference type="Proteomes" id="UP000199651"/>
    </source>
</evidence>
<dbReference type="SMART" id="SM00849">
    <property type="entry name" value="Lactamase_B"/>
    <property type="match status" value="1"/>
</dbReference>
<dbReference type="CDD" id="cd06262">
    <property type="entry name" value="metallo-hydrolase-like_MBL-fold"/>
    <property type="match status" value="1"/>
</dbReference>
<dbReference type="PANTHER" id="PTHR46233">
    <property type="entry name" value="HYDROXYACYLGLUTATHIONE HYDROLASE GLOC"/>
    <property type="match status" value="1"/>
</dbReference>
<dbReference type="AlphaFoldDB" id="A0A1H0WEA4"/>
<keyword evidence="3" id="KW-1185">Reference proteome</keyword>
<dbReference type="EMBL" id="FNJB01000020">
    <property type="protein sequence ID" value="SDP89060.1"/>
    <property type="molecule type" value="Genomic_DNA"/>
</dbReference>
<gene>
    <name evidence="2" type="ORF">SAMN05192558_12064</name>
</gene>
<evidence type="ECO:0000259" key="1">
    <source>
        <dbReference type="SMART" id="SM00849"/>
    </source>
</evidence>
<evidence type="ECO:0000313" key="2">
    <source>
        <dbReference type="EMBL" id="SDP89060.1"/>
    </source>
</evidence>
<dbReference type="PANTHER" id="PTHR46233:SF1">
    <property type="entry name" value="CONSERVED PROTEIN"/>
    <property type="match status" value="1"/>
</dbReference>
<dbReference type="STRING" id="504798.SAMN05421871_107189"/>
<dbReference type="SUPFAM" id="SSF56281">
    <property type="entry name" value="Metallo-hydrolase/oxidoreductase"/>
    <property type="match status" value="1"/>
</dbReference>
<accession>A0A1H0WEA4</accession>
<sequence>MADRLPSATVDLVDDYTGHVEPGGPAARRTLNALTITKVSVGPYDNNAYLLTCRATHEALLIDAAADPARLSDVIGYDQDRPSLKTIVTTHQHGDHWQALGAVAGANGANTIAHALDAGPLPVPPDRFVTQGDTVAVGQVELEVIHLRGHTPGSIALLYRDPDGHPHLFTGDSLFPGGVGKTTKPKDFESLIDDVSSRVFDVLPDDTWFYPGHGDDSTLGAERPKLAEWRERGW</sequence>
<proteinExistence type="predicted"/>
<dbReference type="Gene3D" id="3.60.15.10">
    <property type="entry name" value="Ribonuclease Z/Hydroxyacylglutathione hydrolase-like"/>
    <property type="match status" value="1"/>
</dbReference>
<dbReference type="InterPro" id="IPR051453">
    <property type="entry name" value="MBL_Glyoxalase_II"/>
</dbReference>
<dbReference type="Proteomes" id="UP000199651">
    <property type="component" value="Unassembled WGS sequence"/>
</dbReference>
<name>A0A1H0WEA4_9PSEU</name>
<dbReference type="InterPro" id="IPR001279">
    <property type="entry name" value="Metallo-B-lactamas"/>
</dbReference>
<dbReference type="Pfam" id="PF00753">
    <property type="entry name" value="Lactamase_B"/>
    <property type="match status" value="1"/>
</dbReference>
<feature type="domain" description="Metallo-beta-lactamase" evidence="1">
    <location>
        <begin position="45"/>
        <end position="213"/>
    </location>
</feature>
<protein>
    <submittedName>
        <fullName evidence="2">Glyoxylase, beta-lactamase superfamily II</fullName>
    </submittedName>
</protein>
<dbReference type="InterPro" id="IPR036866">
    <property type="entry name" value="RibonucZ/Hydroxyglut_hydro"/>
</dbReference>
<reference evidence="3" key="1">
    <citation type="submission" date="2016-10" db="EMBL/GenBank/DDBJ databases">
        <authorList>
            <person name="Varghese N."/>
            <person name="Submissions S."/>
        </authorList>
    </citation>
    <scope>NUCLEOTIDE SEQUENCE [LARGE SCALE GENOMIC DNA]</scope>
    <source>
        <strain evidence="3">IBRC-M 10655</strain>
    </source>
</reference>
<organism evidence="2 3">
    <name type="scientific">Actinokineospora alba</name>
    <dbReference type="NCBI Taxonomy" id="504798"/>
    <lineage>
        <taxon>Bacteria</taxon>
        <taxon>Bacillati</taxon>
        <taxon>Actinomycetota</taxon>
        <taxon>Actinomycetes</taxon>
        <taxon>Pseudonocardiales</taxon>
        <taxon>Pseudonocardiaceae</taxon>
        <taxon>Actinokineospora</taxon>
    </lineage>
</organism>